<keyword evidence="5" id="KW-1185">Reference proteome</keyword>
<protein>
    <submittedName>
        <fullName evidence="4">Tetratricopeptide repeat-containing protein</fullName>
    </submittedName>
</protein>
<feature type="chain" id="PRO_5021752182" evidence="3">
    <location>
        <begin position="33"/>
        <end position="228"/>
    </location>
</feature>
<dbReference type="PANTHER" id="PTHR44998">
    <property type="match status" value="1"/>
</dbReference>
<evidence type="ECO:0000256" key="2">
    <source>
        <dbReference type="SAM" id="MobiDB-lite"/>
    </source>
</evidence>
<organism evidence="4 5">
    <name type="scientific">Gracilimonas mengyeensis</name>
    <dbReference type="NCBI Taxonomy" id="1302730"/>
    <lineage>
        <taxon>Bacteria</taxon>
        <taxon>Pseudomonadati</taxon>
        <taxon>Balneolota</taxon>
        <taxon>Balneolia</taxon>
        <taxon>Balneolales</taxon>
        <taxon>Balneolaceae</taxon>
        <taxon>Gracilimonas</taxon>
    </lineage>
</organism>
<feature type="repeat" description="TPR" evidence="1">
    <location>
        <begin position="102"/>
        <end position="135"/>
    </location>
</feature>
<feature type="region of interest" description="Disordered" evidence="2">
    <location>
        <begin position="146"/>
        <end position="182"/>
    </location>
</feature>
<dbReference type="Proteomes" id="UP000317557">
    <property type="component" value="Unassembled WGS sequence"/>
</dbReference>
<keyword evidence="3" id="KW-0732">Signal</keyword>
<dbReference type="PROSITE" id="PS50293">
    <property type="entry name" value="TPR_REGION"/>
    <property type="match status" value="1"/>
</dbReference>
<feature type="repeat" description="TPR" evidence="1">
    <location>
        <begin position="65"/>
        <end position="98"/>
    </location>
</feature>
<dbReference type="Pfam" id="PF13432">
    <property type="entry name" value="TPR_16"/>
    <property type="match status" value="1"/>
</dbReference>
<evidence type="ECO:0000256" key="1">
    <source>
        <dbReference type="PROSITE-ProRule" id="PRU00339"/>
    </source>
</evidence>
<accession>A0A521DCT0</accession>
<proteinExistence type="predicted"/>
<dbReference type="SMART" id="SM00028">
    <property type="entry name" value="TPR"/>
    <property type="match status" value="4"/>
</dbReference>
<evidence type="ECO:0000256" key="3">
    <source>
        <dbReference type="SAM" id="SignalP"/>
    </source>
</evidence>
<dbReference type="PANTHER" id="PTHR44998:SF1">
    <property type="entry name" value="UDP-N-ACETYLGLUCOSAMINE--PEPTIDE N-ACETYLGLUCOSAMINYLTRANSFERASE 110 KDA SUBUNIT"/>
    <property type="match status" value="1"/>
</dbReference>
<keyword evidence="1" id="KW-0802">TPR repeat</keyword>
<dbReference type="SUPFAM" id="SSF48452">
    <property type="entry name" value="TPR-like"/>
    <property type="match status" value="1"/>
</dbReference>
<evidence type="ECO:0000313" key="4">
    <source>
        <dbReference type="EMBL" id="SMO69398.1"/>
    </source>
</evidence>
<dbReference type="EMBL" id="FXTP01000008">
    <property type="protein sequence ID" value="SMO69398.1"/>
    <property type="molecule type" value="Genomic_DNA"/>
</dbReference>
<evidence type="ECO:0000313" key="5">
    <source>
        <dbReference type="Proteomes" id="UP000317557"/>
    </source>
</evidence>
<gene>
    <name evidence="4" type="ORF">SAMN06265219_10843</name>
</gene>
<reference evidence="4 5" key="1">
    <citation type="submission" date="2017-05" db="EMBL/GenBank/DDBJ databases">
        <authorList>
            <person name="Varghese N."/>
            <person name="Submissions S."/>
        </authorList>
    </citation>
    <scope>NUCLEOTIDE SEQUENCE [LARGE SCALE GENOMIC DNA]</scope>
    <source>
        <strain evidence="4 5">DSM 21985</strain>
    </source>
</reference>
<dbReference type="PROSITE" id="PS50005">
    <property type="entry name" value="TPR"/>
    <property type="match status" value="2"/>
</dbReference>
<dbReference type="AlphaFoldDB" id="A0A521DCT0"/>
<name>A0A521DCT0_9BACT</name>
<dbReference type="Gene3D" id="1.25.40.10">
    <property type="entry name" value="Tetratricopeptide repeat domain"/>
    <property type="match status" value="1"/>
</dbReference>
<dbReference type="InterPro" id="IPR011990">
    <property type="entry name" value="TPR-like_helical_dom_sf"/>
</dbReference>
<feature type="signal peptide" evidence="3">
    <location>
        <begin position="1"/>
        <end position="32"/>
    </location>
</feature>
<dbReference type="InterPro" id="IPR019734">
    <property type="entry name" value="TPR_rpt"/>
</dbReference>
<sequence>MKKPLHWLKIFKPLKKLFVYILFLMISVAAVANDGREANKAYEAGNYEEAERLYQAAIEQTPEDARLYFNLGNAQAKQGKVEEAIQSFMEFRGLSSSPREKAKAEYNIGTMLAENQQWKPAVTHFRNALKLNPEDPEAKHNFERAMAEQKKEEEQEGDDQQENQENQPPPEPSQYALAMKKQAEKLIAERKYDQAYNLMQQALEADETVRAFNDFIERTKNVSDINEN</sequence>